<protein>
    <submittedName>
        <fullName evidence="1">Uncharacterized protein</fullName>
    </submittedName>
</protein>
<evidence type="ECO:0000313" key="2">
    <source>
        <dbReference type="Proteomes" id="UP000033423"/>
    </source>
</evidence>
<keyword evidence="2" id="KW-1185">Reference proteome</keyword>
<dbReference type="EMBL" id="LACI01001667">
    <property type="protein sequence ID" value="KJU83967.1"/>
    <property type="molecule type" value="Genomic_DNA"/>
</dbReference>
<dbReference type="Proteomes" id="UP000033423">
    <property type="component" value="Unassembled WGS sequence"/>
</dbReference>
<accession>A0A0F3GQ75</accession>
<gene>
    <name evidence="1" type="ORF">MBAV_003843</name>
</gene>
<sequence>MTIKEGVFKHIQDLIDSGIDMKAIQLQDICKRFSGANQGTIKAALYEFKRKVKDDASTDTSIGTSIENTDTSIHASVDTSVDTSISDNIENTDTNIDTSMGTSIDLSIKNTDASIGASIDTSIKYSDVSIYINILEVLRYMSDNFSELKTLIERSKDNTSIDASISTSMDIDSIVKEYTGKESKTFNYNISIDLCCFVGVLSVFKEKCHIFKRVCIRIWYIALLSADTWNPFRISCRYRVFHDRKGPGRFVGRHGSGTVAAEG</sequence>
<organism evidence="1 2">
    <name type="scientific">Candidatus Magnetobacterium bavaricum</name>
    <dbReference type="NCBI Taxonomy" id="29290"/>
    <lineage>
        <taxon>Bacteria</taxon>
        <taxon>Pseudomonadati</taxon>
        <taxon>Nitrospirota</taxon>
        <taxon>Thermodesulfovibrionia</taxon>
        <taxon>Thermodesulfovibrionales</taxon>
        <taxon>Candidatus Magnetobacteriaceae</taxon>
        <taxon>Candidatus Magnetobacterium</taxon>
    </lineage>
</organism>
<reference evidence="1 2" key="1">
    <citation type="submission" date="2015-02" db="EMBL/GenBank/DDBJ databases">
        <title>Single-cell genomics of uncultivated deep-branching MTB reveals a conserved set of magnetosome genes.</title>
        <authorList>
            <person name="Kolinko S."/>
            <person name="Richter M."/>
            <person name="Glockner F.O."/>
            <person name="Brachmann A."/>
            <person name="Schuler D."/>
        </authorList>
    </citation>
    <scope>NUCLEOTIDE SEQUENCE [LARGE SCALE GENOMIC DNA]</scope>
    <source>
        <strain evidence="1">TM-1</strain>
    </source>
</reference>
<name>A0A0F3GQ75_9BACT</name>
<evidence type="ECO:0000313" key="1">
    <source>
        <dbReference type="EMBL" id="KJU83967.1"/>
    </source>
</evidence>
<dbReference type="AlphaFoldDB" id="A0A0F3GQ75"/>
<comment type="caution">
    <text evidence="1">The sequence shown here is derived from an EMBL/GenBank/DDBJ whole genome shotgun (WGS) entry which is preliminary data.</text>
</comment>
<proteinExistence type="predicted"/>